<protein>
    <recommendedName>
        <fullName evidence="3">Cytochrome c domain-containing protein</fullName>
    </recommendedName>
</protein>
<reference evidence="2" key="1">
    <citation type="submission" date="2018-06" db="EMBL/GenBank/DDBJ databases">
        <authorList>
            <person name="Zhirakovskaya E."/>
        </authorList>
    </citation>
    <scope>NUCLEOTIDE SEQUENCE</scope>
</reference>
<gene>
    <name evidence="2" type="ORF">MNBD_GAMMA10-1851</name>
</gene>
<evidence type="ECO:0000256" key="1">
    <source>
        <dbReference type="SAM" id="MobiDB-lite"/>
    </source>
</evidence>
<feature type="compositionally biased region" description="Basic residues" evidence="1">
    <location>
        <begin position="50"/>
        <end position="59"/>
    </location>
</feature>
<feature type="compositionally biased region" description="Basic and acidic residues" evidence="1">
    <location>
        <begin position="38"/>
        <end position="49"/>
    </location>
</feature>
<proteinExistence type="predicted"/>
<sequence length="134" mass="14917">MKKLLIRLLNTAVLSMAILSTALLSTGAFATTPATQKPAHDSHQHEVHPAKKPPAKKAPLKSANNHQQGEKLHDLKCITCHKNDVYTRKNRTVKSLAALQSQVNNCMKGAARAQWTQPQTTSVVDFLNDRYYKF</sequence>
<organism evidence="2">
    <name type="scientific">hydrothermal vent metagenome</name>
    <dbReference type="NCBI Taxonomy" id="652676"/>
    <lineage>
        <taxon>unclassified sequences</taxon>
        <taxon>metagenomes</taxon>
        <taxon>ecological metagenomes</taxon>
    </lineage>
</organism>
<dbReference type="InterPro" id="IPR036909">
    <property type="entry name" value="Cyt_c-like_dom_sf"/>
</dbReference>
<evidence type="ECO:0008006" key="3">
    <source>
        <dbReference type="Google" id="ProtNLM"/>
    </source>
</evidence>
<dbReference type="GO" id="GO:0009055">
    <property type="term" value="F:electron transfer activity"/>
    <property type="evidence" value="ECO:0007669"/>
    <property type="project" value="InterPro"/>
</dbReference>
<accession>A0A3B0Y4J9</accession>
<evidence type="ECO:0000313" key="2">
    <source>
        <dbReference type="EMBL" id="VAW63326.1"/>
    </source>
</evidence>
<dbReference type="AlphaFoldDB" id="A0A3B0Y4J9"/>
<name>A0A3B0Y4J9_9ZZZZ</name>
<feature type="region of interest" description="Disordered" evidence="1">
    <location>
        <begin position="33"/>
        <end position="69"/>
    </location>
</feature>
<dbReference type="GO" id="GO:0020037">
    <property type="term" value="F:heme binding"/>
    <property type="evidence" value="ECO:0007669"/>
    <property type="project" value="InterPro"/>
</dbReference>
<dbReference type="SUPFAM" id="SSF46626">
    <property type="entry name" value="Cytochrome c"/>
    <property type="match status" value="1"/>
</dbReference>
<dbReference type="EMBL" id="UOFJ01000097">
    <property type="protein sequence ID" value="VAW63326.1"/>
    <property type="molecule type" value="Genomic_DNA"/>
</dbReference>